<gene>
    <name evidence="2" type="ORF">DRP53_11025</name>
</gene>
<comment type="caution">
    <text evidence="2">The sequence shown here is derived from an EMBL/GenBank/DDBJ whole genome shotgun (WGS) entry which is preliminary data.</text>
</comment>
<evidence type="ECO:0000313" key="2">
    <source>
        <dbReference type="EMBL" id="RKX68292.1"/>
    </source>
</evidence>
<dbReference type="Proteomes" id="UP000268469">
    <property type="component" value="Unassembled WGS sequence"/>
</dbReference>
<sequence>GRDAVLSRIDLWVHRRGGGGPQGSGGDQGLPAKTGLISLYPSLVSDGFTISYGLARPGVVLIDLYDGSGRRVKEIIRKEPSGYHRLSIPIGDLSSGIYFLRFKAADYRRTEKLVVVK</sequence>
<reference evidence="2 3" key="1">
    <citation type="submission" date="2018-06" db="EMBL/GenBank/DDBJ databases">
        <title>Extensive metabolic versatility and redundancy in microbially diverse, dynamic hydrothermal sediments.</title>
        <authorList>
            <person name="Dombrowski N."/>
            <person name="Teske A."/>
            <person name="Baker B.J."/>
        </authorList>
    </citation>
    <scope>NUCLEOTIDE SEQUENCE [LARGE SCALE GENOMIC DNA]</scope>
    <source>
        <strain evidence="2">B36_G15</strain>
    </source>
</reference>
<dbReference type="InterPro" id="IPR026444">
    <property type="entry name" value="Secre_tail"/>
</dbReference>
<feature type="non-terminal residue" evidence="2">
    <location>
        <position position="1"/>
    </location>
</feature>
<organism evidence="2 3">
    <name type="scientific">candidate division WOR-3 bacterium</name>
    <dbReference type="NCBI Taxonomy" id="2052148"/>
    <lineage>
        <taxon>Bacteria</taxon>
        <taxon>Bacteria division WOR-3</taxon>
    </lineage>
</organism>
<name>A0A660SCJ5_UNCW3</name>
<proteinExistence type="predicted"/>
<accession>A0A660SCJ5</accession>
<dbReference type="Pfam" id="PF18962">
    <property type="entry name" value="Por_Secre_tail"/>
    <property type="match status" value="1"/>
</dbReference>
<evidence type="ECO:0000259" key="1">
    <source>
        <dbReference type="Pfam" id="PF18962"/>
    </source>
</evidence>
<dbReference type="EMBL" id="QNBE01000180">
    <property type="protein sequence ID" value="RKX68292.1"/>
    <property type="molecule type" value="Genomic_DNA"/>
</dbReference>
<evidence type="ECO:0000313" key="3">
    <source>
        <dbReference type="Proteomes" id="UP000268469"/>
    </source>
</evidence>
<protein>
    <recommendedName>
        <fullName evidence="1">Secretion system C-terminal sorting domain-containing protein</fullName>
    </recommendedName>
</protein>
<feature type="domain" description="Secretion system C-terminal sorting" evidence="1">
    <location>
        <begin position="39"/>
        <end position="115"/>
    </location>
</feature>
<dbReference type="AlphaFoldDB" id="A0A660SCJ5"/>
<dbReference type="NCBIfam" id="TIGR04183">
    <property type="entry name" value="Por_Secre_tail"/>
    <property type="match status" value="1"/>
</dbReference>